<keyword evidence="3" id="KW-0347">Helicase</keyword>
<keyword evidence="4" id="KW-1185">Reference proteome</keyword>
<name>F3YC14_MELPT</name>
<dbReference type="RefSeq" id="WP_013774478.1">
    <property type="nucleotide sequence ID" value="NC_015516.1"/>
</dbReference>
<dbReference type="GO" id="GO:0004386">
    <property type="term" value="F:helicase activity"/>
    <property type="evidence" value="ECO:0007669"/>
    <property type="project" value="UniProtKB-KW"/>
</dbReference>
<dbReference type="Proteomes" id="UP000008456">
    <property type="component" value="Chromosome"/>
</dbReference>
<dbReference type="KEGG" id="mps:MPTP_1614"/>
<dbReference type="STRING" id="940190.MPTP_1614"/>
<reference evidence="3 4" key="1">
    <citation type="journal article" date="2011" name="J. Bacteriol.">
        <title>Complete genome sequence of Melissococcus plutonius ATCC 35311.</title>
        <authorList>
            <person name="Okumura K."/>
            <person name="Arai R."/>
            <person name="Okura M."/>
            <person name="Kirikae T."/>
            <person name="Takamatsu D."/>
            <person name="Osaki M."/>
            <person name="Miyoshi-Akiyama T."/>
        </authorList>
    </citation>
    <scope>NUCLEOTIDE SEQUENCE [LARGE SCALE GENOMIC DNA]</scope>
    <source>
        <strain evidence="4">ATCC 35311 / CIP 104052 / LMG 20360 / NCIMB 702443</strain>
    </source>
</reference>
<dbReference type="PANTHER" id="PTHR30050:SF8">
    <property type="entry name" value="PRIMOSOMAL PROTEIN DNAI"/>
    <property type="match status" value="1"/>
</dbReference>
<keyword evidence="3" id="KW-0067">ATP-binding</keyword>
<evidence type="ECO:0000259" key="2">
    <source>
        <dbReference type="Pfam" id="PF07319"/>
    </source>
</evidence>
<dbReference type="InterPro" id="IPR009928">
    <property type="entry name" value="DnaI_N"/>
</dbReference>
<evidence type="ECO:0000313" key="3">
    <source>
        <dbReference type="EMBL" id="BAK22042.1"/>
    </source>
</evidence>
<dbReference type="SUPFAM" id="SSF52540">
    <property type="entry name" value="P-loop containing nucleoside triphosphate hydrolases"/>
    <property type="match status" value="1"/>
</dbReference>
<dbReference type="EMBL" id="AP012200">
    <property type="protein sequence ID" value="BAK22042.1"/>
    <property type="molecule type" value="Genomic_DNA"/>
</dbReference>
<evidence type="ECO:0000259" key="1">
    <source>
        <dbReference type="Pfam" id="PF01695"/>
    </source>
</evidence>
<dbReference type="Pfam" id="PF01695">
    <property type="entry name" value="IstB_IS21"/>
    <property type="match status" value="1"/>
</dbReference>
<dbReference type="InterPro" id="IPR027417">
    <property type="entry name" value="P-loop_NTPase"/>
</dbReference>
<keyword evidence="3" id="KW-0378">Hydrolase</keyword>
<proteinExistence type="predicted"/>
<feature type="domain" description="IstB-like ATP-binding" evidence="1">
    <location>
        <begin position="108"/>
        <end position="307"/>
    </location>
</feature>
<accession>F3YC14</accession>
<dbReference type="HOGENOM" id="CLU_077384_1_0_9"/>
<protein>
    <submittedName>
        <fullName evidence="3">Helicase loader DnaI</fullName>
    </submittedName>
</protein>
<keyword evidence="3" id="KW-0547">Nucleotide-binding</keyword>
<dbReference type="AlphaFoldDB" id="F3YC14"/>
<dbReference type="GO" id="GO:0006260">
    <property type="term" value="P:DNA replication"/>
    <property type="evidence" value="ECO:0007669"/>
    <property type="project" value="TreeGrafter"/>
</dbReference>
<dbReference type="PANTHER" id="PTHR30050">
    <property type="entry name" value="CHROMOSOMAL REPLICATION INITIATOR PROTEIN DNAA"/>
    <property type="match status" value="1"/>
</dbReference>
<organism evidence="3 4">
    <name type="scientific">Melissococcus plutonius (strain ATCC 35311 / DSM 29964 / CIP 104052 / LMG 20360 / NCIMB 702443)</name>
    <dbReference type="NCBI Taxonomy" id="940190"/>
    <lineage>
        <taxon>Bacteria</taxon>
        <taxon>Bacillati</taxon>
        <taxon>Bacillota</taxon>
        <taxon>Bacilli</taxon>
        <taxon>Lactobacillales</taxon>
        <taxon>Enterococcaceae</taxon>
        <taxon>Melissococcus</taxon>
    </lineage>
</organism>
<reference key="2">
    <citation type="submission" date="2011-04" db="EMBL/GenBank/DDBJ databases">
        <title>Whole genome sequence of Melissococcus plutonius ATCC 35311.</title>
        <authorList>
            <person name="Okumura K."/>
            <person name="Arai R."/>
            <person name="Osaki M."/>
            <person name="Okura M."/>
            <person name="Kirikae T."/>
            <person name="Takamatsu D."/>
            <person name="Akiyama T."/>
        </authorList>
    </citation>
    <scope>NUCLEOTIDE SEQUENCE</scope>
    <source>
        <strain>ATCC 35311</strain>
    </source>
</reference>
<dbReference type="Pfam" id="PF07319">
    <property type="entry name" value="DnaI_N"/>
    <property type="match status" value="1"/>
</dbReference>
<dbReference type="OrthoDB" id="61127at2"/>
<sequence>MENVGQEMKQLIQEHNFSQRYKKLMETALNDPDVQTFIQKHREQITEEQLKRSYAKLYEFVQERKKFRLNDPTMLAPGYEPKLALTPRYIDVVYVPTQELLAKQRAEEIRRHIKAFDISKEIQTATLNNFDTSSEGRMEALALSMQFLDSYEKMPKAFHKGVYLQGVFGVGKSYLLGAIANALAEKNFTTTIVHFPTFAVEMKQAIGKDLVGEKLTRVKKSSILMIDDIGAEAMTSWIRDDILGVILQYRMQEQLATCFSSNLNFKELENHLTVTQKGEQEPLKAKRIMERIKYLSKEVTMSGEDRRYH</sequence>
<evidence type="ECO:0000313" key="4">
    <source>
        <dbReference type="Proteomes" id="UP000008456"/>
    </source>
</evidence>
<dbReference type="InterPro" id="IPR002611">
    <property type="entry name" value="IstB_ATP-bd"/>
</dbReference>
<gene>
    <name evidence="3" type="ordered locus">MPTP_1614</name>
</gene>
<feature type="domain" description="Primosomal DnaI N-terminal" evidence="2">
    <location>
        <begin position="1"/>
        <end position="94"/>
    </location>
</feature>
<dbReference type="NCBIfam" id="NF006505">
    <property type="entry name" value="PRK08939.1"/>
    <property type="match status" value="1"/>
</dbReference>
<dbReference type="Gene3D" id="3.40.50.300">
    <property type="entry name" value="P-loop containing nucleotide triphosphate hydrolases"/>
    <property type="match status" value="1"/>
</dbReference>
<dbReference type="GO" id="GO:0005524">
    <property type="term" value="F:ATP binding"/>
    <property type="evidence" value="ECO:0007669"/>
    <property type="project" value="InterPro"/>
</dbReference>